<keyword evidence="3" id="KW-1185">Reference proteome</keyword>
<dbReference type="GO" id="GO:0031490">
    <property type="term" value="F:chromatin DNA binding"/>
    <property type="evidence" value="ECO:0007669"/>
    <property type="project" value="TreeGrafter"/>
</dbReference>
<feature type="region of interest" description="Disordered" evidence="1">
    <location>
        <begin position="154"/>
        <end position="246"/>
    </location>
</feature>
<sequence>MLTQDGTDIVPLDRETVFYRQSGVRLELDSSNGGYPGAGSSYNSKNGTLLLTNQRVVYICAEPTAYFSSASLPINSIEDSKLTAPWFSAPAFKAVVMPVPRGGLTQPARLTIWFTQGSLSEFELQYRSLKDRLQELDGHAPEHLEQLPVYEAPLSSSSAATATRSDPGPSPYTTGTSSAPLPQPLPHPTSTNLGTVPAASSSNAPQSSTMGPAGENLPPPPHPEARPTAPGTTPIPTDLPPQYDDI</sequence>
<reference evidence="2" key="1">
    <citation type="journal article" date="2020" name="Fungal Divers.">
        <title>Resolving the Mortierellaceae phylogeny through synthesis of multi-gene phylogenetics and phylogenomics.</title>
        <authorList>
            <person name="Vandepol N."/>
            <person name="Liber J."/>
            <person name="Desiro A."/>
            <person name="Na H."/>
            <person name="Kennedy M."/>
            <person name="Barry K."/>
            <person name="Grigoriev I.V."/>
            <person name="Miller A.N."/>
            <person name="O'Donnell K."/>
            <person name="Stajich J.E."/>
            <person name="Bonito G."/>
        </authorList>
    </citation>
    <scope>NUCLEOTIDE SEQUENCE</scope>
    <source>
        <strain evidence="2">KOD1015</strain>
    </source>
</reference>
<gene>
    <name evidence="2" type="ORF">BGW38_009341</name>
</gene>
<name>A0A9P6KFY8_9FUNG</name>
<dbReference type="CDD" id="cd13214">
    <property type="entry name" value="PH-GRAM_WBP2"/>
    <property type="match status" value="1"/>
</dbReference>
<evidence type="ECO:0008006" key="4">
    <source>
        <dbReference type="Google" id="ProtNLM"/>
    </source>
</evidence>
<dbReference type="AlphaFoldDB" id="A0A9P6KFY8"/>
<dbReference type="InterPro" id="IPR044852">
    <property type="entry name" value="WBP2-like"/>
</dbReference>
<comment type="caution">
    <text evidence="2">The sequence shown here is derived from an EMBL/GenBank/DDBJ whole genome shotgun (WGS) entry which is preliminary data.</text>
</comment>
<feature type="compositionally biased region" description="Polar residues" evidence="1">
    <location>
        <begin position="171"/>
        <end position="180"/>
    </location>
</feature>
<evidence type="ECO:0000256" key="1">
    <source>
        <dbReference type="SAM" id="MobiDB-lite"/>
    </source>
</evidence>
<evidence type="ECO:0000313" key="3">
    <source>
        <dbReference type="Proteomes" id="UP000780801"/>
    </source>
</evidence>
<organism evidence="2 3">
    <name type="scientific">Lunasporangiospora selenospora</name>
    <dbReference type="NCBI Taxonomy" id="979761"/>
    <lineage>
        <taxon>Eukaryota</taxon>
        <taxon>Fungi</taxon>
        <taxon>Fungi incertae sedis</taxon>
        <taxon>Mucoromycota</taxon>
        <taxon>Mortierellomycotina</taxon>
        <taxon>Mortierellomycetes</taxon>
        <taxon>Mortierellales</taxon>
        <taxon>Mortierellaceae</taxon>
        <taxon>Lunasporangiospora</taxon>
    </lineage>
</organism>
<feature type="compositionally biased region" description="Low complexity" evidence="1">
    <location>
        <begin position="197"/>
        <end position="216"/>
    </location>
</feature>
<proteinExistence type="predicted"/>
<dbReference type="PANTHER" id="PTHR31606">
    <property type="entry name" value="WW DOMAIN BINDING PROTEIN 2, ISOFORM E"/>
    <property type="match status" value="1"/>
</dbReference>
<dbReference type="GO" id="GO:0003713">
    <property type="term" value="F:transcription coactivator activity"/>
    <property type="evidence" value="ECO:0007669"/>
    <property type="project" value="InterPro"/>
</dbReference>
<dbReference type="SUPFAM" id="SSF50729">
    <property type="entry name" value="PH domain-like"/>
    <property type="match status" value="1"/>
</dbReference>
<accession>A0A9P6KFY8</accession>
<dbReference type="PANTHER" id="PTHR31606:SF1">
    <property type="entry name" value="WW DOMAIN BINDING PROTEIN 2, ISOFORM E"/>
    <property type="match status" value="1"/>
</dbReference>
<protein>
    <recommendedName>
        <fullName evidence="4">GRAM domain-containing protein</fullName>
    </recommendedName>
</protein>
<dbReference type="OrthoDB" id="1259151at2759"/>
<dbReference type="GO" id="GO:0005634">
    <property type="term" value="C:nucleus"/>
    <property type="evidence" value="ECO:0007669"/>
    <property type="project" value="TreeGrafter"/>
</dbReference>
<dbReference type="Proteomes" id="UP000780801">
    <property type="component" value="Unassembled WGS sequence"/>
</dbReference>
<dbReference type="EMBL" id="JAABOA010000682">
    <property type="protein sequence ID" value="KAF9583496.1"/>
    <property type="molecule type" value="Genomic_DNA"/>
</dbReference>
<evidence type="ECO:0000313" key="2">
    <source>
        <dbReference type="EMBL" id="KAF9583496.1"/>
    </source>
</evidence>
<feature type="compositionally biased region" description="Low complexity" evidence="1">
    <location>
        <begin position="155"/>
        <end position="165"/>
    </location>
</feature>